<dbReference type="EMBL" id="CP082237">
    <property type="protein sequence ID" value="QZT32928.1"/>
    <property type="molecule type" value="Genomic_DNA"/>
</dbReference>
<evidence type="ECO:0000313" key="4">
    <source>
        <dbReference type="Proteomes" id="UP000825179"/>
    </source>
</evidence>
<evidence type="ECO:0000313" key="2">
    <source>
        <dbReference type="EMBL" id="QZT32928.1"/>
    </source>
</evidence>
<dbReference type="SUPFAM" id="SSF140663">
    <property type="entry name" value="TTHA0068-like"/>
    <property type="match status" value="1"/>
</dbReference>
<dbReference type="KEGG" id="cthu:HUR95_11335"/>
<dbReference type="RefSeq" id="WP_007502578.1">
    <property type="nucleotide sequence ID" value="NZ_AFCE01000052.1"/>
</dbReference>
<reference evidence="2" key="3">
    <citation type="submission" date="2021-08" db="EMBL/GenBank/DDBJ databases">
        <authorList>
            <person name="de Jong S."/>
            <person name="van den Broek M."/>
            <person name="Merkel A."/>
            <person name="de la Torre Cortes P."/>
            <person name="Kalamorz F."/>
            <person name="Cook G."/>
            <person name="van Loosdrecht M."/>
            <person name="McMillan D."/>
        </authorList>
    </citation>
    <scope>NUCLEOTIDE SEQUENCE</scope>
    <source>
        <strain evidence="2">TA2.A1</strain>
    </source>
</reference>
<keyword evidence="4" id="KW-1185">Reference proteome</keyword>
<organism evidence="1 3">
    <name type="scientific">Caldalkalibacillus thermarum (strain TA2.A1)</name>
    <dbReference type="NCBI Taxonomy" id="986075"/>
    <lineage>
        <taxon>Bacteria</taxon>
        <taxon>Bacillati</taxon>
        <taxon>Bacillota</taxon>
        <taxon>Bacilli</taxon>
        <taxon>Bacillales</taxon>
        <taxon>Bacillaceae</taxon>
        <taxon>Caldalkalibacillus</taxon>
    </lineage>
</organism>
<dbReference type="InterPro" id="IPR023203">
    <property type="entry name" value="TTHA0068_sf"/>
</dbReference>
<name>F5L3N1_CALTT</name>
<proteinExistence type="predicted"/>
<gene>
    <name evidence="1" type="ORF">CathTA2_0390</name>
    <name evidence="2" type="ORF">HUR95_11335</name>
</gene>
<dbReference type="Pfam" id="PF03745">
    <property type="entry name" value="DUF309"/>
    <property type="match status" value="1"/>
</dbReference>
<reference evidence="2 4" key="2">
    <citation type="journal article" date="2020" name="Extremophiles">
        <title>Genomic analysis of Caldalkalibacillus thermarum TA2.A1 reveals aerobic alkaliphilic metabolism and evolutionary hallmarks linking alkaliphilic bacteria and plant life.</title>
        <authorList>
            <person name="de Jong S.I."/>
            <person name="van den Broek M.A."/>
            <person name="Merkel A.Y."/>
            <person name="de la Torre Cortes P."/>
            <person name="Kalamorz F."/>
            <person name="Cook G.M."/>
            <person name="van Loosdrecht M.C.M."/>
            <person name="McMillan D.G.G."/>
        </authorList>
    </citation>
    <scope>NUCLEOTIDE SEQUENCE [LARGE SCALE GENOMIC DNA]</scope>
    <source>
        <strain evidence="2 4">TA2.A1</strain>
    </source>
</reference>
<reference evidence="1 3" key="1">
    <citation type="journal article" date="2011" name="J. Bacteriol.">
        <title>Draft genome sequence of the thermoalkaliphilic Caldalkalibacillus thermarum strain TA2.A1.</title>
        <authorList>
            <person name="Kalamorz F."/>
            <person name="Keis S."/>
            <person name="McMillan D.G."/>
            <person name="Olsson K."/>
            <person name="Stanton J.A."/>
            <person name="Stockwell P."/>
            <person name="Black M.A."/>
            <person name="Klingeman D.M."/>
            <person name="Land M.L."/>
            <person name="Han C.S."/>
            <person name="Martin S.L."/>
            <person name="Becher S.A."/>
            <person name="Peddie C.J."/>
            <person name="Morgan H.W."/>
            <person name="Matthies D."/>
            <person name="Preiss L."/>
            <person name="Meier T."/>
            <person name="Brown S.D."/>
            <person name="Cook G.M."/>
        </authorList>
    </citation>
    <scope>NUCLEOTIDE SEQUENCE [LARGE SCALE GENOMIC DNA]</scope>
    <source>
        <strain evidence="1 3">TA2.A1</strain>
    </source>
</reference>
<dbReference type="AlphaFoldDB" id="F5L3N1"/>
<dbReference type="Gene3D" id="1.10.3450.10">
    <property type="entry name" value="TTHA0068-like"/>
    <property type="match status" value="1"/>
</dbReference>
<dbReference type="Proteomes" id="UP000825179">
    <property type="component" value="Chromosome"/>
</dbReference>
<protein>
    <submittedName>
        <fullName evidence="2">DUF309 domain-containing protein</fullName>
    </submittedName>
</protein>
<dbReference type="OrthoDB" id="165483at2"/>
<accession>F5L3N1</accession>
<dbReference type="eggNOG" id="COG1547">
    <property type="taxonomic scope" value="Bacteria"/>
</dbReference>
<dbReference type="InterPro" id="IPR005500">
    <property type="entry name" value="DUF309"/>
</dbReference>
<dbReference type="PANTHER" id="PTHR34796">
    <property type="entry name" value="EXPRESSED PROTEIN"/>
    <property type="match status" value="1"/>
</dbReference>
<sequence length="138" mass="16832">MIYHHLYLLYLYYFNIKRDYYECHDVLEELWLEEGCYSFYQGLIQVAVGLYHFRWNNIEGAKLLFEGGLKKLEAYPDHHYGINVQKLRHDVKHYLYKLNHIEEDPFEFYDLTIEIVDEDLQEMVEGIAREMEQEQNSP</sequence>
<evidence type="ECO:0000313" key="1">
    <source>
        <dbReference type="EMBL" id="EGL84044.1"/>
    </source>
</evidence>
<dbReference type="Proteomes" id="UP000010716">
    <property type="component" value="Unassembled WGS sequence"/>
</dbReference>
<evidence type="ECO:0000313" key="3">
    <source>
        <dbReference type="Proteomes" id="UP000010716"/>
    </source>
</evidence>
<dbReference type="EMBL" id="AFCE01000052">
    <property type="protein sequence ID" value="EGL84044.1"/>
    <property type="molecule type" value="Genomic_DNA"/>
</dbReference>
<dbReference type="PANTHER" id="PTHR34796:SF1">
    <property type="entry name" value="EXPRESSED PROTEIN"/>
    <property type="match status" value="1"/>
</dbReference>